<evidence type="ECO:0000259" key="2">
    <source>
        <dbReference type="Pfam" id="PF02557"/>
    </source>
</evidence>
<dbReference type="InterPro" id="IPR003709">
    <property type="entry name" value="VanY-like_core_dom"/>
</dbReference>
<dbReference type="Pfam" id="PF02557">
    <property type="entry name" value="VanY"/>
    <property type="match status" value="1"/>
</dbReference>
<gene>
    <name evidence="3" type="ORF">J2T10_003875</name>
</gene>
<dbReference type="RefSeq" id="WP_306879421.1">
    <property type="nucleotide sequence ID" value="NZ_JAUSSW010000014.1"/>
</dbReference>
<dbReference type="EMBL" id="JAUSSW010000014">
    <property type="protein sequence ID" value="MDQ0104202.1"/>
    <property type="molecule type" value="Genomic_DNA"/>
</dbReference>
<dbReference type="SUPFAM" id="SSF69318">
    <property type="entry name" value="Integrin alpha N-terminal domain"/>
    <property type="match status" value="1"/>
</dbReference>
<keyword evidence="3" id="KW-0121">Carboxypeptidase</keyword>
<proteinExistence type="predicted"/>
<dbReference type="SUPFAM" id="SSF55166">
    <property type="entry name" value="Hedgehog/DD-peptidase"/>
    <property type="match status" value="1"/>
</dbReference>
<feature type="domain" description="D-alanyl-D-alanine carboxypeptidase-like core" evidence="2">
    <location>
        <begin position="123"/>
        <end position="252"/>
    </location>
</feature>
<dbReference type="InterPro" id="IPR052179">
    <property type="entry name" value="DD-CPase-like"/>
</dbReference>
<keyword evidence="1" id="KW-0732">Signal</keyword>
<accession>A0ABT9TUZ0</accession>
<keyword evidence="3" id="KW-0378">Hydrolase</keyword>
<evidence type="ECO:0000256" key="1">
    <source>
        <dbReference type="SAM" id="SignalP"/>
    </source>
</evidence>
<dbReference type="EC" id="3.4.16.4" evidence="3"/>
<keyword evidence="3" id="KW-0645">Protease</keyword>
<dbReference type="GO" id="GO:0009002">
    <property type="term" value="F:serine-type D-Ala-D-Ala carboxypeptidase activity"/>
    <property type="evidence" value="ECO:0007669"/>
    <property type="project" value="UniProtKB-EC"/>
</dbReference>
<feature type="signal peptide" evidence="1">
    <location>
        <begin position="1"/>
        <end position="35"/>
    </location>
</feature>
<dbReference type="Gene3D" id="3.30.1380.10">
    <property type="match status" value="1"/>
</dbReference>
<reference evidence="3 4" key="1">
    <citation type="submission" date="2023-07" db="EMBL/GenBank/DDBJ databases">
        <title>Sorghum-associated microbial communities from plants grown in Nebraska, USA.</title>
        <authorList>
            <person name="Schachtman D."/>
        </authorList>
    </citation>
    <scope>NUCLEOTIDE SEQUENCE [LARGE SCALE GENOMIC DNA]</scope>
    <source>
        <strain evidence="3 4">CC523</strain>
    </source>
</reference>
<keyword evidence="4" id="KW-1185">Reference proteome</keyword>
<name>A0ABT9TUZ0_PAENI</name>
<evidence type="ECO:0000313" key="4">
    <source>
        <dbReference type="Proteomes" id="UP001244563"/>
    </source>
</evidence>
<comment type="caution">
    <text evidence="3">The sequence shown here is derived from an EMBL/GenBank/DDBJ whole genome shotgun (WGS) entry which is preliminary data.</text>
</comment>
<dbReference type="Proteomes" id="UP001244563">
    <property type="component" value="Unassembled WGS sequence"/>
</dbReference>
<dbReference type="InterPro" id="IPR009045">
    <property type="entry name" value="Zn_M74/Hedgehog-like"/>
</dbReference>
<dbReference type="CDD" id="cd14852">
    <property type="entry name" value="LD-carboxypeptidase"/>
    <property type="match status" value="1"/>
</dbReference>
<feature type="chain" id="PRO_5047257415" evidence="1">
    <location>
        <begin position="36"/>
        <end position="521"/>
    </location>
</feature>
<protein>
    <submittedName>
        <fullName evidence="3">D-alanyl-D-alanine carboxypeptidase</fullName>
        <ecNumber evidence="3">3.4.16.4</ecNumber>
    </submittedName>
</protein>
<dbReference type="InterPro" id="IPR058193">
    <property type="entry name" value="VanY/YodJ_core_dom"/>
</dbReference>
<evidence type="ECO:0000313" key="3">
    <source>
        <dbReference type="EMBL" id="MDQ0104202.1"/>
    </source>
</evidence>
<organism evidence="3 4">
    <name type="scientific">Paenarthrobacter nicotinovorans</name>
    <name type="common">Arthrobacter nicotinovorans</name>
    <dbReference type="NCBI Taxonomy" id="29320"/>
    <lineage>
        <taxon>Bacteria</taxon>
        <taxon>Bacillati</taxon>
        <taxon>Actinomycetota</taxon>
        <taxon>Actinomycetes</taxon>
        <taxon>Micrococcales</taxon>
        <taxon>Micrococcaceae</taxon>
        <taxon>Paenarthrobacter</taxon>
    </lineage>
</organism>
<dbReference type="InterPro" id="IPR028994">
    <property type="entry name" value="Integrin_alpha_N"/>
</dbReference>
<dbReference type="PANTHER" id="PTHR34385">
    <property type="entry name" value="D-ALANYL-D-ALANINE CARBOXYPEPTIDASE"/>
    <property type="match status" value="1"/>
</dbReference>
<dbReference type="PANTHER" id="PTHR34385:SF1">
    <property type="entry name" value="PEPTIDOGLYCAN L-ALANYL-D-GLUTAMATE ENDOPEPTIDASE CWLK"/>
    <property type="match status" value="1"/>
</dbReference>
<sequence length="521" mass="54248">MQVQDRPETPRNARRRVAACAVFLGLVLAAALAPAADAAAPASAAPTAQATRYVSEAGVTAHRAAVVNAAAVKAQVPSTANPLPGLDPAGDPANLSVLVNKSRPLNPATYAPADLVNARGSGQYLRAEAAAWLNGLFQGAADAGTGGLAVVSGYRSYAQQQQVYSSYVNLYGQAQADLISARPGYSEHQTGLAVDVRNANGSCGLSTCFGDTAAGMWVAANAYKYGFIVRYPNGYTNITGYSYEPWHLRYVGVDLATDMKRRGFATLEQYFSGNPSVHASITSGADLVAADAAGRLLRYPALPSGGYGVPVQIGSNWTGLKQAFVVDWDSDGVYDLLAQWNNGTLGLFKGWPGGAFSTQIVVGTGDWDAMTITVGKWSSDQGYPGVVGYFPDGGLRYYPNTSGRALTYRVDIGTGWAGLGLTMADWDADGANDILATTSSGLLLSYPGNGVGGFKGQPSIIGSGWGTMKALVPGFGLSGPGTRSITAQTVDGYLVDYGLGVGVWGPQRQVGNGWGSMKLFK</sequence>